<dbReference type="InterPro" id="IPR036397">
    <property type="entry name" value="RNaseH_sf"/>
</dbReference>
<dbReference type="InterPro" id="IPR057670">
    <property type="entry name" value="SH3_retrovirus"/>
</dbReference>
<accession>A0ABQ5FI22</accession>
<reference evidence="3" key="1">
    <citation type="journal article" date="2022" name="Int. J. Mol. Sci.">
        <title>Draft Genome of Tanacetum Coccineum: Genomic Comparison of Closely Related Tanacetum-Family Plants.</title>
        <authorList>
            <person name="Yamashiro T."/>
            <person name="Shiraishi A."/>
            <person name="Nakayama K."/>
            <person name="Satake H."/>
        </authorList>
    </citation>
    <scope>NUCLEOTIDE SEQUENCE</scope>
</reference>
<dbReference type="InterPro" id="IPR013103">
    <property type="entry name" value="RVT_2"/>
</dbReference>
<dbReference type="CDD" id="cd09272">
    <property type="entry name" value="RNase_HI_RT_Ty1"/>
    <property type="match status" value="1"/>
</dbReference>
<keyword evidence="4" id="KW-1185">Reference proteome</keyword>
<dbReference type="Gene3D" id="3.30.420.10">
    <property type="entry name" value="Ribonuclease H-like superfamily/Ribonuclease H"/>
    <property type="match status" value="1"/>
</dbReference>
<dbReference type="Proteomes" id="UP001151760">
    <property type="component" value="Unassembled WGS sequence"/>
</dbReference>
<feature type="domain" description="Integrase catalytic" evidence="2">
    <location>
        <begin position="171"/>
        <end position="338"/>
    </location>
</feature>
<gene>
    <name evidence="3" type="ORF">Tco_1006352</name>
</gene>
<name>A0ABQ5FI22_9ASTR</name>
<dbReference type="Pfam" id="PF22936">
    <property type="entry name" value="Pol_BBD"/>
    <property type="match status" value="1"/>
</dbReference>
<dbReference type="PANTHER" id="PTHR11439:SF442">
    <property type="entry name" value="CYSTEINE-RICH RLK (RECEPTOR-LIKE PROTEIN KINASE) 8"/>
    <property type="match status" value="1"/>
</dbReference>
<evidence type="ECO:0000256" key="1">
    <source>
        <dbReference type="ARBA" id="ARBA00022750"/>
    </source>
</evidence>
<sequence length="913" mass="104552">MTGNQKLFSRYKVYNGGNIIFGSNLRGNIIGKGTISNDSLKIDNVEHVDNLRFNLLSIGQICDNKCRVTFSEHDSEITKDGKVIGRGIRKKGLYVMKLGNKPKDQICLATIDENSTLWHRRLGHANMCLIQSLASKELVRNLPKLKFDQHFCDACKIGKQAHASHKAKNIVSTTRCLELLHMDLFGPSAVRSYGGNRYTLVIVDDYSRYTWTRFLKDKTKAFDQFEIFSKKIQNQLGCTIVSIRTDHGREFDNEVQFGEFCNANGITHNFSAPRTPQSNGVVERKNRTLQEMSYSQNSKAYIILNKHTRKVEESLNVTFNETPPPSKTSPLVDDDLDEEEAIKVTEKKNLENDIEDETLEIDEIVNIKESRNHPLENVIGNLNQRTLRSQAQNQSNFFCFISTIEPKNVNEALTDESWIVAMQEELNQFIANDVWELVSQPRNMTIIRTKWVFRNKLDENGIISRNKASLVAQGYNQQEGIDYDETYTPVARLESIRILLAYACALDFKLFQMDVKSAFLNGFINEEVYMAQPPGFINLEKPDHVYKLKKALYGLKQASKAWYDRLKAFLIKHEYKIGMVDNTLFTKKKSSNLIIVQIYVDDIIFGSTCQDMCDEFSKIMHDEFEMSMMGELNFFLGLQIKQMEDGIFFNQSKYIKEMLKKFGLEESKPMKTPMSSDTKLTKDEECESVDSTKYRGMIGSLLYLMASRPDIMFSVCLCARFQEAPKTSHLKAVKRIFRYIKGTTHLGLWYPKGTDIETVVYANSDHAGDYVDRKSTSGICTFVGCCLTSWFSKKQTALAISTTKAEYVSAGKACQQALWMKQALIDYDVRLDDVPIMCDNKGAIDLSKNPVQHSRTKHIEIRHHFLRDNVQKGHISIEKVSSVDNITDILMKPFKRESFNYLRLGLGMMEHIP</sequence>
<dbReference type="InterPro" id="IPR025724">
    <property type="entry name" value="GAG-pre-integrase_dom"/>
</dbReference>
<dbReference type="PANTHER" id="PTHR11439">
    <property type="entry name" value="GAG-POL-RELATED RETROTRANSPOSON"/>
    <property type="match status" value="1"/>
</dbReference>
<organism evidence="3 4">
    <name type="scientific">Tanacetum coccineum</name>
    <dbReference type="NCBI Taxonomy" id="301880"/>
    <lineage>
        <taxon>Eukaryota</taxon>
        <taxon>Viridiplantae</taxon>
        <taxon>Streptophyta</taxon>
        <taxon>Embryophyta</taxon>
        <taxon>Tracheophyta</taxon>
        <taxon>Spermatophyta</taxon>
        <taxon>Magnoliopsida</taxon>
        <taxon>eudicotyledons</taxon>
        <taxon>Gunneridae</taxon>
        <taxon>Pentapetalae</taxon>
        <taxon>asterids</taxon>
        <taxon>campanulids</taxon>
        <taxon>Asterales</taxon>
        <taxon>Asteraceae</taxon>
        <taxon>Asteroideae</taxon>
        <taxon>Anthemideae</taxon>
        <taxon>Anthemidinae</taxon>
        <taxon>Tanacetum</taxon>
    </lineage>
</organism>
<keyword evidence="1" id="KW-0645">Protease</keyword>
<dbReference type="InterPro" id="IPR054722">
    <property type="entry name" value="PolX-like_BBD"/>
</dbReference>
<keyword evidence="1" id="KW-0378">Hydrolase</keyword>
<dbReference type="Pfam" id="PF13976">
    <property type="entry name" value="gag_pre-integrs"/>
    <property type="match status" value="1"/>
</dbReference>
<evidence type="ECO:0000259" key="2">
    <source>
        <dbReference type="PROSITE" id="PS50994"/>
    </source>
</evidence>
<dbReference type="InterPro" id="IPR012337">
    <property type="entry name" value="RNaseH-like_sf"/>
</dbReference>
<dbReference type="EMBL" id="BQNB010017408">
    <property type="protein sequence ID" value="GJT62819.1"/>
    <property type="molecule type" value="Genomic_DNA"/>
</dbReference>
<dbReference type="SUPFAM" id="SSF56672">
    <property type="entry name" value="DNA/RNA polymerases"/>
    <property type="match status" value="1"/>
</dbReference>
<comment type="caution">
    <text evidence="3">The sequence shown here is derived from an EMBL/GenBank/DDBJ whole genome shotgun (WGS) entry which is preliminary data.</text>
</comment>
<dbReference type="PROSITE" id="PS50994">
    <property type="entry name" value="INTEGRASE"/>
    <property type="match status" value="1"/>
</dbReference>
<evidence type="ECO:0000313" key="3">
    <source>
        <dbReference type="EMBL" id="GJT62819.1"/>
    </source>
</evidence>
<dbReference type="Pfam" id="PF25597">
    <property type="entry name" value="SH3_retrovirus"/>
    <property type="match status" value="1"/>
</dbReference>
<dbReference type="Pfam" id="PF00665">
    <property type="entry name" value="rve"/>
    <property type="match status" value="1"/>
</dbReference>
<proteinExistence type="predicted"/>
<dbReference type="Pfam" id="PF07727">
    <property type="entry name" value="RVT_2"/>
    <property type="match status" value="1"/>
</dbReference>
<reference evidence="3" key="2">
    <citation type="submission" date="2022-01" db="EMBL/GenBank/DDBJ databases">
        <authorList>
            <person name="Yamashiro T."/>
            <person name="Shiraishi A."/>
            <person name="Satake H."/>
            <person name="Nakayama K."/>
        </authorList>
    </citation>
    <scope>NUCLEOTIDE SEQUENCE</scope>
</reference>
<dbReference type="SUPFAM" id="SSF53098">
    <property type="entry name" value="Ribonuclease H-like"/>
    <property type="match status" value="1"/>
</dbReference>
<evidence type="ECO:0000313" key="4">
    <source>
        <dbReference type="Proteomes" id="UP001151760"/>
    </source>
</evidence>
<dbReference type="InterPro" id="IPR043502">
    <property type="entry name" value="DNA/RNA_pol_sf"/>
</dbReference>
<dbReference type="InterPro" id="IPR001584">
    <property type="entry name" value="Integrase_cat-core"/>
</dbReference>
<keyword evidence="1" id="KW-0064">Aspartyl protease</keyword>
<protein>
    <submittedName>
        <fullName evidence="3">Retrovirus-related pol polyprotein from transposon TNT 1-94</fullName>
    </submittedName>
</protein>